<organism evidence="2 3">
    <name type="scientific">Streptomyces lasiicapitis</name>
    <dbReference type="NCBI Taxonomy" id="1923961"/>
    <lineage>
        <taxon>Bacteria</taxon>
        <taxon>Bacillati</taxon>
        <taxon>Actinomycetota</taxon>
        <taxon>Actinomycetes</taxon>
        <taxon>Kitasatosporales</taxon>
        <taxon>Streptomycetaceae</taxon>
        <taxon>Streptomyces</taxon>
    </lineage>
</organism>
<proteinExistence type="predicted"/>
<evidence type="ECO:0000256" key="1">
    <source>
        <dbReference type="SAM" id="SignalP"/>
    </source>
</evidence>
<name>A0ABQ2MW29_9ACTN</name>
<accession>A0ABQ2MW29</accession>
<reference evidence="3" key="1">
    <citation type="journal article" date="2019" name="Int. J. Syst. Evol. Microbiol.">
        <title>The Global Catalogue of Microorganisms (GCM) 10K type strain sequencing project: providing services to taxonomists for standard genome sequencing and annotation.</title>
        <authorList>
            <consortium name="The Broad Institute Genomics Platform"/>
            <consortium name="The Broad Institute Genome Sequencing Center for Infectious Disease"/>
            <person name="Wu L."/>
            <person name="Ma J."/>
        </authorList>
    </citation>
    <scope>NUCLEOTIDE SEQUENCE [LARGE SCALE GENOMIC DNA]</scope>
    <source>
        <strain evidence="3">CGMCC 4.7349</strain>
    </source>
</reference>
<feature type="chain" id="PRO_5046652121" description="Secreted protein" evidence="1">
    <location>
        <begin position="29"/>
        <end position="78"/>
    </location>
</feature>
<evidence type="ECO:0000313" key="2">
    <source>
        <dbReference type="EMBL" id="GGO59791.1"/>
    </source>
</evidence>
<gene>
    <name evidence="2" type="ORF">GCM10012286_82200</name>
</gene>
<sequence length="78" mass="8225">MWRLIARKALGLSAWVWVRMACRTVSYAAVLPGAPSSTVATAGEDADAGVSGADVVKVVVEDIECFPSRSGSELDWGQ</sequence>
<dbReference type="Proteomes" id="UP000656881">
    <property type="component" value="Unassembled WGS sequence"/>
</dbReference>
<keyword evidence="1" id="KW-0732">Signal</keyword>
<evidence type="ECO:0000313" key="3">
    <source>
        <dbReference type="Proteomes" id="UP000656881"/>
    </source>
</evidence>
<feature type="signal peptide" evidence="1">
    <location>
        <begin position="1"/>
        <end position="28"/>
    </location>
</feature>
<comment type="caution">
    <text evidence="2">The sequence shown here is derived from an EMBL/GenBank/DDBJ whole genome shotgun (WGS) entry which is preliminary data.</text>
</comment>
<evidence type="ECO:0008006" key="4">
    <source>
        <dbReference type="Google" id="ProtNLM"/>
    </source>
</evidence>
<keyword evidence="3" id="KW-1185">Reference proteome</keyword>
<dbReference type="EMBL" id="BMNG01000030">
    <property type="protein sequence ID" value="GGO59791.1"/>
    <property type="molecule type" value="Genomic_DNA"/>
</dbReference>
<protein>
    <recommendedName>
        <fullName evidence="4">Secreted protein</fullName>
    </recommendedName>
</protein>